<dbReference type="GO" id="GO:0000785">
    <property type="term" value="C:chromatin"/>
    <property type="evidence" value="ECO:0007669"/>
    <property type="project" value="TreeGrafter"/>
</dbReference>
<dbReference type="EMBL" id="KZ991107">
    <property type="protein sequence ID" value="RKP23305.1"/>
    <property type="molecule type" value="Genomic_DNA"/>
</dbReference>
<keyword evidence="2" id="KW-0132">Cell division</keyword>
<keyword evidence="5" id="KW-0131">Cell cycle</keyword>
<evidence type="ECO:0000256" key="5">
    <source>
        <dbReference type="ARBA" id="ARBA00023306"/>
    </source>
</evidence>
<protein>
    <submittedName>
        <fullName evidence="6">Armadillo-type protein</fullName>
    </submittedName>
</protein>
<organism evidence="6 7">
    <name type="scientific">Syncephalis pseudoplumigaleata</name>
    <dbReference type="NCBI Taxonomy" id="1712513"/>
    <lineage>
        <taxon>Eukaryota</taxon>
        <taxon>Fungi</taxon>
        <taxon>Fungi incertae sedis</taxon>
        <taxon>Zoopagomycota</taxon>
        <taxon>Zoopagomycotina</taxon>
        <taxon>Zoopagomycetes</taxon>
        <taxon>Zoopagales</taxon>
        <taxon>Piptocephalidaceae</taxon>
        <taxon>Syncephalis</taxon>
    </lineage>
</organism>
<dbReference type="GO" id="GO:0007064">
    <property type="term" value="P:mitotic sister chromatid cohesion"/>
    <property type="evidence" value="ECO:0007669"/>
    <property type="project" value="InterPro"/>
</dbReference>
<comment type="subcellular location">
    <subcellularLocation>
        <location evidence="1">Nucleus</location>
    </subcellularLocation>
</comment>
<sequence length="539" mass="60369">MAGELCNGNVDRLQRYVCQYFTDVLLATNKSSILAESEKQNIKGAHQLIVELYRVAPGLLLNVIPQLEEELSLSNTYLRMLATSSLGELFSARASSLVDAYPSTWKAWLSRKNDKSTMVRAAWTEYLAKLYTNHPKLAADLNAMAESAQAKLLDPEERVRAAACQAIGALDMDVILNHVDVDVLKQLGQRCRDKKVAPRVEALKALGRMYKLTYARREDERVQLKMGWIPGEFLNILYANDSEMIATMEAFLVRDILPLDENDEERARRFVHVVSGLDVKAQKALLALMQRKAAAMKEMQTFIDYCRMYNRDARKRIEHASADMSDTFTVLIRRISYDIVHFSLIPCLIQRGWGADRGDASDAMRRAARTLLQMLAQVYPFLFRDYVPELVRMVLEEQRDGAAIDGLDILATCSVAYPDMVSLEISAVQFLLDKCRHGAVDEAKQSAILLAHQSSEEAVSLREAFVKETAVPSATLEYAALVPRLSALRSLAFYVPAAFESTSQVLVQFLVKSIILNNDAPPTTGASCREGSHGDMVTW</sequence>
<dbReference type="Gene3D" id="1.25.10.10">
    <property type="entry name" value="Leucine-rich Repeat Variant"/>
    <property type="match status" value="1"/>
</dbReference>
<accession>A0A4P9YU38</accession>
<dbReference type="GO" id="GO:0005634">
    <property type="term" value="C:nucleus"/>
    <property type="evidence" value="ECO:0007669"/>
    <property type="project" value="UniProtKB-SubCell"/>
</dbReference>
<dbReference type="AlphaFoldDB" id="A0A4P9YU38"/>
<evidence type="ECO:0000313" key="7">
    <source>
        <dbReference type="Proteomes" id="UP000278143"/>
    </source>
</evidence>
<dbReference type="GO" id="GO:0006281">
    <property type="term" value="P:DNA repair"/>
    <property type="evidence" value="ECO:0007669"/>
    <property type="project" value="TreeGrafter"/>
</dbReference>
<dbReference type="OrthoDB" id="200660at2759"/>
<dbReference type="InterPro" id="IPR016024">
    <property type="entry name" value="ARM-type_fold"/>
</dbReference>
<dbReference type="Proteomes" id="UP000278143">
    <property type="component" value="Unassembled WGS sequence"/>
</dbReference>
<evidence type="ECO:0000256" key="3">
    <source>
        <dbReference type="ARBA" id="ARBA00022776"/>
    </source>
</evidence>
<dbReference type="SUPFAM" id="SSF48371">
    <property type="entry name" value="ARM repeat"/>
    <property type="match status" value="1"/>
</dbReference>
<evidence type="ECO:0000256" key="1">
    <source>
        <dbReference type="ARBA" id="ARBA00004123"/>
    </source>
</evidence>
<dbReference type="PANTHER" id="PTHR12663:SF0">
    <property type="entry name" value="PRECOCIOUS DISSOCIATION OF SISTERS 5, ISOFORM A"/>
    <property type="match status" value="1"/>
</dbReference>
<reference evidence="7" key="1">
    <citation type="journal article" date="2018" name="Nat. Microbiol.">
        <title>Leveraging single-cell genomics to expand the fungal tree of life.</title>
        <authorList>
            <person name="Ahrendt S.R."/>
            <person name="Quandt C.A."/>
            <person name="Ciobanu D."/>
            <person name="Clum A."/>
            <person name="Salamov A."/>
            <person name="Andreopoulos B."/>
            <person name="Cheng J.F."/>
            <person name="Woyke T."/>
            <person name="Pelin A."/>
            <person name="Henrissat B."/>
            <person name="Reynolds N.K."/>
            <person name="Benny G.L."/>
            <person name="Smith M.E."/>
            <person name="James T.Y."/>
            <person name="Grigoriev I.V."/>
        </authorList>
    </citation>
    <scope>NUCLEOTIDE SEQUENCE [LARGE SCALE GENOMIC DNA]</scope>
    <source>
        <strain evidence="7">Benny S71-1</strain>
    </source>
</reference>
<gene>
    <name evidence="6" type="ORF">SYNPS1DRAFT_30968</name>
</gene>
<evidence type="ECO:0000313" key="6">
    <source>
        <dbReference type="EMBL" id="RKP23305.1"/>
    </source>
</evidence>
<dbReference type="PANTHER" id="PTHR12663">
    <property type="entry name" value="ANDROGEN INDUCED INHIBITOR OF PROLIFERATION AS3 / PDS5-RELATED"/>
    <property type="match status" value="1"/>
</dbReference>
<keyword evidence="3" id="KW-0498">Mitosis</keyword>
<evidence type="ECO:0000256" key="4">
    <source>
        <dbReference type="ARBA" id="ARBA00023242"/>
    </source>
</evidence>
<keyword evidence="4" id="KW-0539">Nucleus</keyword>
<name>A0A4P9YU38_9FUNG</name>
<dbReference type="GO" id="GO:0051301">
    <property type="term" value="P:cell division"/>
    <property type="evidence" value="ECO:0007669"/>
    <property type="project" value="UniProtKB-KW"/>
</dbReference>
<proteinExistence type="predicted"/>
<evidence type="ECO:0000256" key="2">
    <source>
        <dbReference type="ARBA" id="ARBA00022618"/>
    </source>
</evidence>
<keyword evidence="7" id="KW-1185">Reference proteome</keyword>
<dbReference type="InterPro" id="IPR039776">
    <property type="entry name" value="Pds5"/>
</dbReference>
<dbReference type="InterPro" id="IPR011989">
    <property type="entry name" value="ARM-like"/>
</dbReference>
<dbReference type="Pfam" id="PF20168">
    <property type="entry name" value="PDS5"/>
    <property type="match status" value="2"/>
</dbReference>